<comment type="caution">
    <text evidence="3">The sequence shown here is derived from an EMBL/GenBank/DDBJ whole genome shotgun (WGS) entry which is preliminary data.</text>
</comment>
<evidence type="ECO:0000256" key="1">
    <source>
        <dbReference type="SAM" id="Phobius"/>
    </source>
</evidence>
<dbReference type="Pfam" id="PF14903">
    <property type="entry name" value="WG_beta_rep"/>
    <property type="match status" value="2"/>
</dbReference>
<reference evidence="3" key="1">
    <citation type="journal article" date="2014" name="Int. J. Syst. Evol. Microbiol.">
        <title>Complete genome sequence of Corynebacterium casei LMG S-19264T (=DSM 44701T), isolated from a smear-ripened cheese.</title>
        <authorList>
            <consortium name="US DOE Joint Genome Institute (JGI-PGF)"/>
            <person name="Walter F."/>
            <person name="Albersmeier A."/>
            <person name="Kalinowski J."/>
            <person name="Ruckert C."/>
        </authorList>
    </citation>
    <scope>NUCLEOTIDE SEQUENCE</scope>
    <source>
        <strain evidence="3">CCM 8711</strain>
    </source>
</reference>
<gene>
    <name evidence="3" type="ORF">GCM10011425_10550</name>
</gene>
<dbReference type="AlphaFoldDB" id="A0A917J6Y0"/>
<keyword evidence="1" id="KW-0472">Membrane</keyword>
<keyword evidence="1" id="KW-1133">Transmembrane helix</keyword>
<dbReference type="EMBL" id="BMDO01000002">
    <property type="protein sequence ID" value="GGI49843.1"/>
    <property type="molecule type" value="Genomic_DNA"/>
</dbReference>
<evidence type="ECO:0000259" key="2">
    <source>
        <dbReference type="SMART" id="SM01324"/>
    </source>
</evidence>
<feature type="transmembrane region" description="Helical" evidence="1">
    <location>
        <begin position="6"/>
        <end position="23"/>
    </location>
</feature>
<dbReference type="InterPro" id="IPR032774">
    <property type="entry name" value="WG_beta_rep"/>
</dbReference>
<dbReference type="Pfam" id="PF13308">
    <property type="entry name" value="YARHG"/>
    <property type="match status" value="1"/>
</dbReference>
<accession>A0A917J6Y0</accession>
<reference evidence="3" key="2">
    <citation type="submission" date="2020-09" db="EMBL/GenBank/DDBJ databases">
        <authorList>
            <person name="Sun Q."/>
            <person name="Sedlacek I."/>
        </authorList>
    </citation>
    <scope>NUCLEOTIDE SEQUENCE</scope>
    <source>
        <strain evidence="3">CCM 8711</strain>
    </source>
</reference>
<dbReference type="Proteomes" id="UP000662074">
    <property type="component" value="Unassembled WGS sequence"/>
</dbReference>
<sequence length="618" mass="71404">MKTKPIIIGVITGIVILGLAFFVKAKYFDKPPVAKYDQFMQDFNRHVVNKNTDSLATYFDLVWQLDMVWQPEMLNHFLKVLTNQSSVNMGNAAVLKLTLNIKGCTYTYLENGDAKIKVPVKLMDRTLPAQWTAITFTVHKKANKYVITNVDNLRFIEDYLAYENKVNTKSLTDKDIYSPITLQAFKSAEKLKTKYDSVLWFSHINKQTYFYVVKGKWDYYDVDSAKTYKMGLVNPQLQEIIPAEYDLIYNINGSINGLVEVEKDRKRGFYDLNGKIVVPVEYDQIFPLVNSEHLGALRKGNSYYWLEKNYSVSEETTVNIKELMAQLPRVNWTNLSHLSKTDVMEMNSRDNHSSVLISPSYLTDLNLVSAIKYLKNPLRRNVEFFDASSAYKVTEAEDLARADTGRFQALVYSIRDYFIGGRSEFYDVKNVVLVDKKENRTFSSDILADYSNSDGGEAPAKCDGYSFKALNDTLFELRAGATVDLSLPDEHFVKEMLVYQYLYLHNNKLVQKPTNRLFAFTKFVKMDESYIRGCYLYNGKTVSELPPVVLRYMKNEIYADYNYIFKDKQWKSVFEGSILDYKAENANVDDRLTDIDRYNLNWINQRLNGQAATKLAAR</sequence>
<dbReference type="SMART" id="SM01324">
    <property type="entry name" value="YARHG"/>
    <property type="match status" value="1"/>
</dbReference>
<dbReference type="InterPro" id="IPR025582">
    <property type="entry name" value="YARHG_dom"/>
</dbReference>
<dbReference type="RefSeq" id="WP_188414527.1">
    <property type="nucleotide sequence ID" value="NZ_BMDO01000002.1"/>
</dbReference>
<feature type="domain" description="YARHG" evidence="2">
    <location>
        <begin position="529"/>
        <end position="608"/>
    </location>
</feature>
<keyword evidence="4" id="KW-1185">Reference proteome</keyword>
<dbReference type="Gene3D" id="1.20.58.1690">
    <property type="match status" value="1"/>
</dbReference>
<proteinExistence type="predicted"/>
<dbReference type="InterPro" id="IPR038434">
    <property type="entry name" value="YARHG_sf"/>
</dbReference>
<protein>
    <recommendedName>
        <fullName evidence="2">YARHG domain-containing protein</fullName>
    </recommendedName>
</protein>
<name>A0A917J6Y0_9SPHI</name>
<evidence type="ECO:0000313" key="4">
    <source>
        <dbReference type="Proteomes" id="UP000662074"/>
    </source>
</evidence>
<evidence type="ECO:0000313" key="3">
    <source>
        <dbReference type="EMBL" id="GGI49843.1"/>
    </source>
</evidence>
<keyword evidence="1" id="KW-0812">Transmembrane</keyword>
<organism evidence="3 4">
    <name type="scientific">Mucilaginibacter galii</name>
    <dbReference type="NCBI Taxonomy" id="2005073"/>
    <lineage>
        <taxon>Bacteria</taxon>
        <taxon>Pseudomonadati</taxon>
        <taxon>Bacteroidota</taxon>
        <taxon>Sphingobacteriia</taxon>
        <taxon>Sphingobacteriales</taxon>
        <taxon>Sphingobacteriaceae</taxon>
        <taxon>Mucilaginibacter</taxon>
    </lineage>
</organism>